<evidence type="ECO:0000313" key="3">
    <source>
        <dbReference type="Proteomes" id="UP001165080"/>
    </source>
</evidence>
<reference evidence="2 3" key="1">
    <citation type="journal article" date="2023" name="Commun. Biol.">
        <title>Reorganization of the ancestral sex-determining regions during the evolution of trioecy in Pleodorina starrii.</title>
        <authorList>
            <person name="Takahashi K."/>
            <person name="Suzuki S."/>
            <person name="Kawai-Toyooka H."/>
            <person name="Yamamoto K."/>
            <person name="Hamaji T."/>
            <person name="Ootsuki R."/>
            <person name="Yamaguchi H."/>
            <person name="Kawachi M."/>
            <person name="Higashiyama T."/>
            <person name="Nozaki H."/>
        </authorList>
    </citation>
    <scope>NUCLEOTIDE SEQUENCE [LARGE SCALE GENOMIC DNA]</scope>
    <source>
        <strain evidence="2 3">NIES-4479</strain>
    </source>
</reference>
<name>A0A9W6F2N8_9CHLO</name>
<organism evidence="2 3">
    <name type="scientific">Pleodorina starrii</name>
    <dbReference type="NCBI Taxonomy" id="330485"/>
    <lineage>
        <taxon>Eukaryota</taxon>
        <taxon>Viridiplantae</taxon>
        <taxon>Chlorophyta</taxon>
        <taxon>core chlorophytes</taxon>
        <taxon>Chlorophyceae</taxon>
        <taxon>CS clade</taxon>
        <taxon>Chlamydomonadales</taxon>
        <taxon>Volvocaceae</taxon>
        <taxon>Pleodorina</taxon>
    </lineage>
</organism>
<protein>
    <submittedName>
        <fullName evidence="2">Tubulin polyglutamylase ttll5</fullName>
    </submittedName>
</protein>
<sequence>MLVHGPSSLRVGCWSTQPSRRLVACSAKTKKAGGKPNGKGFGSAAPASLAPPKQQRGLELRILEDLPTVLVEPESEIDEATFGSCLFFMNKTEELCGRLPKLLDHAWAQATAQRIDDCISRPVQLASAPSHTTALHILSVKHDDCYNPALVTAVWDRVRPDAVALDVQPLYPKSFTRMAKAMDLQLLNKLLAGPLTSLSSGLDCADDVDRLRWHHAILQVVGQGASPILVTKAALFNVFANRDLHLSEAIAVAHLAARGPAAAGGGGGGGGSPVPVHGIDVEDVSMLAALGEDDFWTEADSAAYKEALLKATDPKLRSAVNTWLQGIPVGTSTTVPRQRFVLSRMEQALSRQQEEAHTLAHAAYRSSHSEPRVREQLQLQEARGAHMLDRLHDIASGRLGGRKCARLLAVMSSENAARVRRLAEAAAAAAQAAAGGATTPAGDN</sequence>
<evidence type="ECO:0000313" key="2">
    <source>
        <dbReference type="EMBL" id="GLC53565.1"/>
    </source>
</evidence>
<accession>A0A9W6F2N8</accession>
<feature type="region of interest" description="Disordered" evidence="1">
    <location>
        <begin position="27"/>
        <end position="50"/>
    </location>
</feature>
<keyword evidence="3" id="KW-1185">Reference proteome</keyword>
<dbReference type="Proteomes" id="UP001165080">
    <property type="component" value="Unassembled WGS sequence"/>
</dbReference>
<evidence type="ECO:0000256" key="1">
    <source>
        <dbReference type="SAM" id="MobiDB-lite"/>
    </source>
</evidence>
<dbReference type="AlphaFoldDB" id="A0A9W6F2N8"/>
<gene>
    <name evidence="2" type="primary">PLEST007059</name>
    <name evidence="2" type="ORF">PLESTB_000763500</name>
</gene>
<comment type="caution">
    <text evidence="2">The sequence shown here is derived from an EMBL/GenBank/DDBJ whole genome shotgun (WGS) entry which is preliminary data.</text>
</comment>
<proteinExistence type="predicted"/>
<dbReference type="OrthoDB" id="531511at2759"/>
<dbReference type="EMBL" id="BRXU01000008">
    <property type="protein sequence ID" value="GLC53565.1"/>
    <property type="molecule type" value="Genomic_DNA"/>
</dbReference>